<dbReference type="Gene3D" id="3.20.20.80">
    <property type="entry name" value="Glycosidases"/>
    <property type="match status" value="1"/>
</dbReference>
<evidence type="ECO:0000256" key="6">
    <source>
        <dbReference type="ARBA" id="ARBA00022679"/>
    </source>
</evidence>
<dbReference type="Proteomes" id="UP001500523">
    <property type="component" value="Unassembled WGS sequence"/>
</dbReference>
<feature type="domain" description="NodB homology" evidence="9">
    <location>
        <begin position="456"/>
        <end position="649"/>
    </location>
</feature>
<dbReference type="PROSITE" id="PS51910">
    <property type="entry name" value="GH18_2"/>
    <property type="match status" value="1"/>
</dbReference>
<feature type="transmembrane region" description="Helical" evidence="8">
    <location>
        <begin position="1063"/>
        <end position="1084"/>
    </location>
</feature>
<dbReference type="PANTHER" id="PTHR43630">
    <property type="entry name" value="POLY-BETA-1,6-N-ACETYL-D-GLUCOSAMINE SYNTHASE"/>
    <property type="match status" value="1"/>
</dbReference>
<evidence type="ECO:0000256" key="4">
    <source>
        <dbReference type="ARBA" id="ARBA00020071"/>
    </source>
</evidence>
<keyword evidence="12" id="KW-1185">Reference proteome</keyword>
<dbReference type="Gene3D" id="3.10.50.10">
    <property type="match status" value="1"/>
</dbReference>
<comment type="similarity">
    <text evidence="3">Belongs to the polysaccharide deacetylase family.</text>
</comment>
<evidence type="ECO:0000256" key="2">
    <source>
        <dbReference type="ARBA" id="ARBA00006739"/>
    </source>
</evidence>
<evidence type="ECO:0000313" key="11">
    <source>
        <dbReference type="EMBL" id="GAA3696731.1"/>
    </source>
</evidence>
<keyword evidence="6" id="KW-0808">Transferase</keyword>
<keyword evidence="8" id="KW-1133">Transmembrane helix</keyword>
<feature type="transmembrane region" description="Helical" evidence="8">
    <location>
        <begin position="980"/>
        <end position="1003"/>
    </location>
</feature>
<evidence type="ECO:0000256" key="7">
    <source>
        <dbReference type="ARBA" id="ARBA00032976"/>
    </source>
</evidence>
<dbReference type="Gene3D" id="3.90.550.10">
    <property type="entry name" value="Spore Coat Polysaccharide Biosynthesis Protein SpsA, Chain A"/>
    <property type="match status" value="1"/>
</dbReference>
<dbReference type="EMBL" id="BAABBF010000001">
    <property type="protein sequence ID" value="GAA3696731.1"/>
    <property type="molecule type" value="Genomic_DNA"/>
</dbReference>
<evidence type="ECO:0000259" key="9">
    <source>
        <dbReference type="PROSITE" id="PS51677"/>
    </source>
</evidence>
<dbReference type="SUPFAM" id="SSF51445">
    <property type="entry name" value="(Trans)glycosidases"/>
    <property type="match status" value="1"/>
</dbReference>
<accession>A0ABP7D0C0</accession>
<dbReference type="InterPro" id="IPR001223">
    <property type="entry name" value="Glyco_hydro18_cat"/>
</dbReference>
<dbReference type="InterPro" id="IPR029044">
    <property type="entry name" value="Nucleotide-diphossugar_trans"/>
</dbReference>
<feature type="transmembrane region" description="Helical" evidence="8">
    <location>
        <begin position="1023"/>
        <end position="1042"/>
    </location>
</feature>
<evidence type="ECO:0000313" key="12">
    <source>
        <dbReference type="Proteomes" id="UP001500523"/>
    </source>
</evidence>
<dbReference type="InterPro" id="IPR029070">
    <property type="entry name" value="Chitinase_insertion_sf"/>
</dbReference>
<feature type="domain" description="GH18" evidence="10">
    <location>
        <begin position="85"/>
        <end position="392"/>
    </location>
</feature>
<dbReference type="InterPro" id="IPR011330">
    <property type="entry name" value="Glyco_hydro/deAcase_b/a-brl"/>
</dbReference>
<evidence type="ECO:0000256" key="3">
    <source>
        <dbReference type="ARBA" id="ARBA00010973"/>
    </source>
</evidence>
<evidence type="ECO:0000259" key="10">
    <source>
        <dbReference type="PROSITE" id="PS51910"/>
    </source>
</evidence>
<dbReference type="SUPFAM" id="SSF53448">
    <property type="entry name" value="Nucleotide-diphospho-sugar transferases"/>
    <property type="match status" value="1"/>
</dbReference>
<dbReference type="Pfam" id="PF00704">
    <property type="entry name" value="Glyco_hydro_18"/>
    <property type="match status" value="1"/>
</dbReference>
<comment type="similarity">
    <text evidence="2">Belongs to the glycosyltransferase 2 family.</text>
</comment>
<dbReference type="InterPro" id="IPR011583">
    <property type="entry name" value="Chitinase_II/V-like_cat"/>
</dbReference>
<organism evidence="11 12">
    <name type="scientific">Sphingomonas cynarae</name>
    <dbReference type="NCBI Taxonomy" id="930197"/>
    <lineage>
        <taxon>Bacteria</taxon>
        <taxon>Pseudomonadati</taxon>
        <taxon>Pseudomonadota</taxon>
        <taxon>Alphaproteobacteria</taxon>
        <taxon>Sphingomonadales</taxon>
        <taxon>Sphingomonadaceae</taxon>
        <taxon>Sphingomonas</taxon>
    </lineage>
</organism>
<sequence>MTQPIFYDASGRRRRIAGAILLVLALGLAVLVWWTATVLGARDPHAPLRFVEDADAPQGLAVAASADATAAWLPEAGTAAAGKAPLRLGFYMPWDAASRASLAAHAGDLDWLAVGLATVTGANHHVAYEHDGELATLLAGQARSPRLLPMIQNAMTDGRWDGEGTARLLAAAPARARFADRLVALVTAERGAGVMLDLESLPASAHRDYQLFLRELRARFAPRGWAVMLAVPVGDPAWDLAAYAAVADRLVLMAYDEHWMGGEAGPIASQGWFAQAVAAAVARTGADKAIVAIGNYAYDWDGRRTTPLTVAAAWQLAAQAGVTPQFDRASGNPHFAYTKNGRTHQVWLLDATTAWNQRRAIERTGAAGIALWRLGSEDPRLWDALAAGAGARPDLSVLPAPAGIEVTGVGEIMRLDRQATAGRRTLAYDRDGLIRDVRIDALASGDLVQRTGARRRLVALTFDDGPDPAWTPQILDVLKREHAPATFFVTGTNALGQRALLNRIIDEGSELGNHSTSHADLGREPAALVKLELNATARLVEAYTGREMRLFRPPFLGDADPGTHDELHASRAAADLGYLTVGLNVDPLDWRAPGVEAIVANTVRQVMAGTHARPAQIVLLHDAGGDRSQTVAALPRIIRTLRARGYDFVTVSTLAGLPRAATMPRLDAGTTVRAARTSGLFAGLWGLREGLGLLFVAVIVLGMGRSLALTALAWRHRHRGEPPVAAPHLVPRFVSVLIPAFNEARVIEASVRRILHSRDVHLEVIVIDDGSTDDTSAVVRAAFGIDPRVTLLTLANGGKAAALNAALRQARGDLIVALDADTQFEPHTIALMARWFADPAIGAVAGNAKIGNAVNWITRWQAVEYVTAQNLERRALAALGAVTVVPGAVGAWRRTALDAVGGYPEDTLAEDQDLTIAIQRAGWRIACDTAAVAWTEAPETARALFKQRFRWAYGTLQCLWKHRGAIGRGGLGRIGLPQAIVFQFLLAAVSPLIDLALAGAVIGTGWRIARDGWSATGGDTGTVLAFWAAFTAVDLGCGWAAFRMDAREGRFPAIRLLTMRFGYRQLLYAVVLRAIAAAVTGPRIGWGKLERSGRVTTPAATPATVVSIPVRVPFRRAA</sequence>
<evidence type="ECO:0000256" key="8">
    <source>
        <dbReference type="SAM" id="Phobius"/>
    </source>
</evidence>
<proteinExistence type="inferred from homology"/>
<dbReference type="SMART" id="SM00636">
    <property type="entry name" value="Glyco_18"/>
    <property type="match status" value="1"/>
</dbReference>
<reference evidence="12" key="1">
    <citation type="journal article" date="2019" name="Int. J. Syst. Evol. Microbiol.">
        <title>The Global Catalogue of Microorganisms (GCM) 10K type strain sequencing project: providing services to taxonomists for standard genome sequencing and annotation.</title>
        <authorList>
            <consortium name="The Broad Institute Genomics Platform"/>
            <consortium name="The Broad Institute Genome Sequencing Center for Infectious Disease"/>
            <person name="Wu L."/>
            <person name="Ma J."/>
        </authorList>
    </citation>
    <scope>NUCLEOTIDE SEQUENCE [LARGE SCALE GENOMIC DNA]</scope>
    <source>
        <strain evidence="12">JCM 17498</strain>
    </source>
</reference>
<dbReference type="PANTHER" id="PTHR43630:SF1">
    <property type="entry name" value="POLY-BETA-1,6-N-ACETYL-D-GLUCOSAMINE SYNTHASE"/>
    <property type="match status" value="1"/>
</dbReference>
<dbReference type="Pfam" id="PF01522">
    <property type="entry name" value="Polysacc_deac_1"/>
    <property type="match status" value="1"/>
</dbReference>
<dbReference type="Pfam" id="PF13641">
    <property type="entry name" value="Glyco_tranf_2_3"/>
    <property type="match status" value="1"/>
</dbReference>
<name>A0ABP7D0C0_9SPHN</name>
<dbReference type="CDD" id="cd06423">
    <property type="entry name" value="CESA_like"/>
    <property type="match status" value="1"/>
</dbReference>
<evidence type="ECO:0000256" key="5">
    <source>
        <dbReference type="ARBA" id="ARBA00022676"/>
    </source>
</evidence>
<dbReference type="InterPro" id="IPR002509">
    <property type="entry name" value="NODB_dom"/>
</dbReference>
<dbReference type="SUPFAM" id="SSF88713">
    <property type="entry name" value="Glycoside hydrolase/deacetylase"/>
    <property type="match status" value="1"/>
</dbReference>
<keyword evidence="5" id="KW-0328">Glycosyltransferase</keyword>
<protein>
    <recommendedName>
        <fullName evidence="4">Chitooligosaccharide deacetylase</fullName>
    </recommendedName>
    <alternativeName>
        <fullName evidence="7">Nodulation protein B</fullName>
    </alternativeName>
</protein>
<keyword evidence="8" id="KW-0812">Transmembrane</keyword>
<evidence type="ECO:0000256" key="1">
    <source>
        <dbReference type="ARBA" id="ARBA00003236"/>
    </source>
</evidence>
<comment type="function">
    <text evidence="1">Is involved in generating a small heat-stable compound (Nod), an acylated oligomer of N-acetylglucosamine, that stimulates mitosis in various plant protoplasts.</text>
</comment>
<dbReference type="InterPro" id="IPR017853">
    <property type="entry name" value="GH"/>
</dbReference>
<dbReference type="RefSeq" id="WP_344691694.1">
    <property type="nucleotide sequence ID" value="NZ_BAABBF010000001.1"/>
</dbReference>
<gene>
    <name evidence="11" type="ORF">GCM10022268_04060</name>
</gene>
<dbReference type="PROSITE" id="PS51677">
    <property type="entry name" value="NODB"/>
    <property type="match status" value="1"/>
</dbReference>
<comment type="caution">
    <text evidence="11">The sequence shown here is derived from an EMBL/GenBank/DDBJ whole genome shotgun (WGS) entry which is preliminary data.</text>
</comment>
<dbReference type="Gene3D" id="3.20.20.370">
    <property type="entry name" value="Glycoside hydrolase/deacetylase"/>
    <property type="match status" value="1"/>
</dbReference>
<keyword evidence="8" id="KW-0472">Membrane</keyword>